<dbReference type="InterPro" id="IPR011009">
    <property type="entry name" value="Kinase-like_dom_sf"/>
</dbReference>
<dbReference type="GeneID" id="105366176"/>
<dbReference type="Gene3D" id="3.30.200.20">
    <property type="entry name" value="Phosphorylase Kinase, domain 1"/>
    <property type="match status" value="1"/>
</dbReference>
<feature type="region of interest" description="Disordered" evidence="1">
    <location>
        <begin position="1"/>
        <end position="21"/>
    </location>
</feature>
<dbReference type="InterPro" id="IPR053235">
    <property type="entry name" value="Ser_Thr_kinase"/>
</dbReference>
<dbReference type="AlphaFoldDB" id="A0AAJ6YRE5"/>
<accession>A0AAJ6YRE5</accession>
<dbReference type="RefSeq" id="XP_011502812.1">
    <property type="nucleotide sequence ID" value="XM_011504510.1"/>
</dbReference>
<dbReference type="InterPro" id="IPR008271">
    <property type="entry name" value="Ser/Thr_kinase_AS"/>
</dbReference>
<dbReference type="GO" id="GO:0005524">
    <property type="term" value="F:ATP binding"/>
    <property type="evidence" value="ECO:0007669"/>
    <property type="project" value="InterPro"/>
</dbReference>
<organism evidence="3 4">
    <name type="scientific">Ceratosolen solmsi marchali</name>
    <dbReference type="NCBI Taxonomy" id="326594"/>
    <lineage>
        <taxon>Eukaryota</taxon>
        <taxon>Metazoa</taxon>
        <taxon>Ecdysozoa</taxon>
        <taxon>Arthropoda</taxon>
        <taxon>Hexapoda</taxon>
        <taxon>Insecta</taxon>
        <taxon>Pterygota</taxon>
        <taxon>Neoptera</taxon>
        <taxon>Endopterygota</taxon>
        <taxon>Hymenoptera</taxon>
        <taxon>Apocrita</taxon>
        <taxon>Proctotrupomorpha</taxon>
        <taxon>Chalcidoidea</taxon>
        <taxon>Agaonidae</taxon>
        <taxon>Agaoninae</taxon>
        <taxon>Ceratosolen</taxon>
    </lineage>
</organism>
<evidence type="ECO:0000256" key="1">
    <source>
        <dbReference type="SAM" id="MobiDB-lite"/>
    </source>
</evidence>
<evidence type="ECO:0000313" key="3">
    <source>
        <dbReference type="Proteomes" id="UP000695007"/>
    </source>
</evidence>
<dbReference type="SMART" id="SM00220">
    <property type="entry name" value="S_TKc"/>
    <property type="match status" value="1"/>
</dbReference>
<keyword evidence="3" id="KW-1185">Reference proteome</keyword>
<dbReference type="PROSITE" id="PS50011">
    <property type="entry name" value="PROTEIN_KINASE_DOM"/>
    <property type="match status" value="1"/>
</dbReference>
<dbReference type="GO" id="GO:0005737">
    <property type="term" value="C:cytoplasm"/>
    <property type="evidence" value="ECO:0007669"/>
    <property type="project" value="TreeGrafter"/>
</dbReference>
<sequence length="351" mass="39668">MDEFKTPTSKKSKIKGTNNEELNTPIKIPSSPFLKEIGYGCGVTLFKLERSPKVGFTRSPWAIKKRNRNITDDTRYNSRIIFEANILKKLEHPNIVGFRAFTYGLNGDPCLAMEKLDISLGDLIEEKVDAGEPQFSAEKILKISYEIVKGLEYLHHTAYILHGDIKSYNILISKDHNIVKICDFGVSVPLNKSLEVDMKNGEFSYIGTRCWSAPEVINEEGPITNKADIWAYGLVLWEMIALSPPHVENADKSMSICTDNSMLECKSIDTSKENNDRNLNTEDSFIQSLKDPDDSNYGTRPPLPAINLGPEYDRVLEIFCICTDTDFKTRPSAKGVISFFKYCVRDITDKI</sequence>
<keyword evidence="4" id="KW-0808">Transferase</keyword>
<dbReference type="PANTHER" id="PTHR24361">
    <property type="entry name" value="MITOGEN-ACTIVATED KINASE KINASE KINASE"/>
    <property type="match status" value="1"/>
</dbReference>
<dbReference type="SUPFAM" id="SSF56112">
    <property type="entry name" value="Protein kinase-like (PK-like)"/>
    <property type="match status" value="1"/>
</dbReference>
<evidence type="ECO:0000259" key="2">
    <source>
        <dbReference type="PROSITE" id="PS50011"/>
    </source>
</evidence>
<protein>
    <submittedName>
        <fullName evidence="4">Lymphokine-activated killer T-cell-originated protein kinase</fullName>
    </submittedName>
</protein>
<dbReference type="Proteomes" id="UP000695007">
    <property type="component" value="Unplaced"/>
</dbReference>
<dbReference type="Gene3D" id="1.10.510.10">
    <property type="entry name" value="Transferase(Phosphotransferase) domain 1"/>
    <property type="match status" value="1"/>
</dbReference>
<proteinExistence type="predicted"/>
<dbReference type="InterPro" id="IPR000719">
    <property type="entry name" value="Prot_kinase_dom"/>
</dbReference>
<gene>
    <name evidence="4" type="primary">LOC105366176</name>
</gene>
<dbReference type="Pfam" id="PF00069">
    <property type="entry name" value="Pkinase"/>
    <property type="match status" value="1"/>
</dbReference>
<dbReference type="PROSITE" id="PS00108">
    <property type="entry name" value="PROTEIN_KINASE_ST"/>
    <property type="match status" value="1"/>
</dbReference>
<feature type="domain" description="Protein kinase" evidence="2">
    <location>
        <begin position="31"/>
        <end position="340"/>
    </location>
</feature>
<name>A0AAJ6YRE5_9HYME</name>
<dbReference type="GO" id="GO:0004674">
    <property type="term" value="F:protein serine/threonine kinase activity"/>
    <property type="evidence" value="ECO:0007669"/>
    <property type="project" value="TreeGrafter"/>
</dbReference>
<reference evidence="4" key="1">
    <citation type="submission" date="2025-08" db="UniProtKB">
        <authorList>
            <consortium name="RefSeq"/>
        </authorList>
    </citation>
    <scope>IDENTIFICATION</scope>
</reference>
<evidence type="ECO:0000313" key="4">
    <source>
        <dbReference type="RefSeq" id="XP_011502812.1"/>
    </source>
</evidence>
<dbReference type="KEGG" id="csol:105366176"/>
<keyword evidence="4" id="KW-0418">Kinase</keyword>